<dbReference type="Pfam" id="PF00905">
    <property type="entry name" value="Transpeptidase"/>
    <property type="match status" value="1"/>
</dbReference>
<feature type="domain" description="Penicillin-binding protein transpeptidase" evidence="1">
    <location>
        <begin position="6"/>
        <end position="47"/>
    </location>
</feature>
<reference evidence="2" key="1">
    <citation type="journal article" date="2021" name="PeerJ">
        <title>Extensive microbial diversity within the chicken gut microbiome revealed by metagenomics and culture.</title>
        <authorList>
            <person name="Gilroy R."/>
            <person name="Ravi A."/>
            <person name="Getino M."/>
            <person name="Pursley I."/>
            <person name="Horton D.L."/>
            <person name="Alikhan N.F."/>
            <person name="Baker D."/>
            <person name="Gharbi K."/>
            <person name="Hall N."/>
            <person name="Watson M."/>
            <person name="Adriaenssens E.M."/>
            <person name="Foster-Nyarko E."/>
            <person name="Jarju S."/>
            <person name="Secka A."/>
            <person name="Antonio M."/>
            <person name="Oren A."/>
            <person name="Chaudhuri R.R."/>
            <person name="La Ragione R."/>
            <person name="Hildebrand F."/>
            <person name="Pallen M.J."/>
        </authorList>
    </citation>
    <scope>NUCLEOTIDE SEQUENCE</scope>
    <source>
        <strain evidence="2">ChiGjej1B1-14440</strain>
    </source>
</reference>
<sequence>MFWNEQWNRDIDFFYAFRNSCVWYFRQVIDEIGPDMMQKELENLNMEIAIFLIGQVS</sequence>
<dbReference type="Proteomes" id="UP000886724">
    <property type="component" value="Unassembled WGS sequence"/>
</dbReference>
<organism evidence="2 3">
    <name type="scientific">Candidatus Erysipelatoclostridium merdavium</name>
    <dbReference type="NCBI Taxonomy" id="2838566"/>
    <lineage>
        <taxon>Bacteria</taxon>
        <taxon>Bacillati</taxon>
        <taxon>Bacillota</taxon>
        <taxon>Erysipelotrichia</taxon>
        <taxon>Erysipelotrichales</taxon>
        <taxon>Erysipelotrichales incertae sedis</taxon>
    </lineage>
</organism>
<evidence type="ECO:0000313" key="2">
    <source>
        <dbReference type="EMBL" id="HIX81939.1"/>
    </source>
</evidence>
<accession>A0A9D1XM88</accession>
<reference evidence="2" key="2">
    <citation type="submission" date="2021-04" db="EMBL/GenBank/DDBJ databases">
        <authorList>
            <person name="Gilroy R."/>
        </authorList>
    </citation>
    <scope>NUCLEOTIDE SEQUENCE</scope>
    <source>
        <strain evidence="2">ChiGjej1B1-14440</strain>
    </source>
</reference>
<evidence type="ECO:0000259" key="1">
    <source>
        <dbReference type="Pfam" id="PF00905"/>
    </source>
</evidence>
<dbReference type="SUPFAM" id="SSF56601">
    <property type="entry name" value="beta-lactamase/transpeptidase-like"/>
    <property type="match status" value="1"/>
</dbReference>
<dbReference type="EMBL" id="DXET01000180">
    <property type="protein sequence ID" value="HIX81939.1"/>
    <property type="molecule type" value="Genomic_DNA"/>
</dbReference>
<dbReference type="InterPro" id="IPR012338">
    <property type="entry name" value="Beta-lactam/transpept-like"/>
</dbReference>
<dbReference type="InterPro" id="IPR001460">
    <property type="entry name" value="PCN-bd_Tpept"/>
</dbReference>
<dbReference type="Gene3D" id="3.40.710.10">
    <property type="entry name" value="DD-peptidase/beta-lactamase superfamily"/>
    <property type="match status" value="1"/>
</dbReference>
<dbReference type="AlphaFoldDB" id="A0A9D1XM88"/>
<evidence type="ECO:0000313" key="3">
    <source>
        <dbReference type="Proteomes" id="UP000886724"/>
    </source>
</evidence>
<gene>
    <name evidence="2" type="ORF">H9980_08225</name>
</gene>
<name>A0A9D1XM88_9FIRM</name>
<dbReference type="GO" id="GO:0008658">
    <property type="term" value="F:penicillin binding"/>
    <property type="evidence" value="ECO:0007669"/>
    <property type="project" value="InterPro"/>
</dbReference>
<protein>
    <recommendedName>
        <fullName evidence="1">Penicillin-binding protein transpeptidase domain-containing protein</fullName>
    </recommendedName>
</protein>
<comment type="caution">
    <text evidence="2">The sequence shown here is derived from an EMBL/GenBank/DDBJ whole genome shotgun (WGS) entry which is preliminary data.</text>
</comment>
<proteinExistence type="predicted"/>